<reference evidence="8 9" key="1">
    <citation type="journal article" date="2019" name="Int. J. Syst. Evol. Microbiol.">
        <title>The Global Catalogue of Microorganisms (GCM) 10K type strain sequencing project: providing services to taxonomists for standard genome sequencing and annotation.</title>
        <authorList>
            <consortium name="The Broad Institute Genomics Platform"/>
            <consortium name="The Broad Institute Genome Sequencing Center for Infectious Disease"/>
            <person name="Wu L."/>
            <person name="Ma J."/>
        </authorList>
    </citation>
    <scope>NUCLEOTIDE SEQUENCE [LARGE SCALE GENOMIC DNA]</scope>
    <source>
        <strain evidence="8 9">JCM 4524</strain>
    </source>
</reference>
<keyword evidence="4" id="KW-0233">DNA recombination</keyword>
<evidence type="ECO:0000256" key="5">
    <source>
        <dbReference type="SAM" id="MobiDB-lite"/>
    </source>
</evidence>
<evidence type="ECO:0000256" key="4">
    <source>
        <dbReference type="ARBA" id="ARBA00023172"/>
    </source>
</evidence>
<evidence type="ECO:0000259" key="7">
    <source>
        <dbReference type="Pfam" id="PF07282"/>
    </source>
</evidence>
<dbReference type="Pfam" id="PF01385">
    <property type="entry name" value="OrfB_IS605"/>
    <property type="match status" value="1"/>
</dbReference>
<comment type="similarity">
    <text evidence="1">In the C-terminal section; belongs to the transposase 35 family.</text>
</comment>
<evidence type="ECO:0000256" key="3">
    <source>
        <dbReference type="ARBA" id="ARBA00023125"/>
    </source>
</evidence>
<dbReference type="InterPro" id="IPR010095">
    <property type="entry name" value="Cas12f1-like_TNB"/>
</dbReference>
<dbReference type="EMBL" id="BAAASJ010000039">
    <property type="protein sequence ID" value="GAA2640041.1"/>
    <property type="molecule type" value="Genomic_DNA"/>
</dbReference>
<dbReference type="InterPro" id="IPR001959">
    <property type="entry name" value="Transposase"/>
</dbReference>
<evidence type="ECO:0000256" key="2">
    <source>
        <dbReference type="ARBA" id="ARBA00022578"/>
    </source>
</evidence>
<keyword evidence="3" id="KW-0238">DNA-binding</keyword>
<evidence type="ECO:0000259" key="6">
    <source>
        <dbReference type="Pfam" id="PF01385"/>
    </source>
</evidence>
<accession>A0ABN3R2R8</accession>
<proteinExistence type="inferred from homology"/>
<dbReference type="NCBIfam" id="NF040570">
    <property type="entry name" value="guided_TnpB"/>
    <property type="match status" value="1"/>
</dbReference>
<feature type="domain" description="Probable transposase IS891/IS1136/IS1341" evidence="6">
    <location>
        <begin position="299"/>
        <end position="388"/>
    </location>
</feature>
<protein>
    <recommendedName>
        <fullName evidence="10">Transposase</fullName>
    </recommendedName>
</protein>
<name>A0ABN3R2R8_9ACTN</name>
<feature type="region of interest" description="Disordered" evidence="5">
    <location>
        <begin position="350"/>
        <end position="372"/>
    </location>
</feature>
<feature type="compositionally biased region" description="Basic residues" evidence="5">
    <location>
        <begin position="353"/>
        <end position="372"/>
    </location>
</feature>
<organism evidence="8 9">
    <name type="scientific">Streptomyces vastus</name>
    <dbReference type="NCBI Taxonomy" id="285451"/>
    <lineage>
        <taxon>Bacteria</taxon>
        <taxon>Bacillati</taxon>
        <taxon>Actinomycetota</taxon>
        <taxon>Actinomycetes</taxon>
        <taxon>Kitasatosporales</taxon>
        <taxon>Streptomycetaceae</taxon>
        <taxon>Streptomyces</taxon>
    </lineage>
</organism>
<feature type="domain" description="Cas12f1-like TNB" evidence="7">
    <location>
        <begin position="419"/>
        <end position="484"/>
    </location>
</feature>
<keyword evidence="9" id="KW-1185">Reference proteome</keyword>
<comment type="caution">
    <text evidence="8">The sequence shown here is derived from an EMBL/GenBank/DDBJ whole genome shotgun (WGS) entry which is preliminary data.</text>
</comment>
<evidence type="ECO:0000313" key="8">
    <source>
        <dbReference type="EMBL" id="GAA2640041.1"/>
    </source>
</evidence>
<dbReference type="Pfam" id="PF07282">
    <property type="entry name" value="Cas12f1-like_TNB"/>
    <property type="match status" value="1"/>
</dbReference>
<evidence type="ECO:0008006" key="10">
    <source>
        <dbReference type="Google" id="ProtNLM"/>
    </source>
</evidence>
<dbReference type="Proteomes" id="UP001500151">
    <property type="component" value="Unassembled WGS sequence"/>
</dbReference>
<dbReference type="NCBIfam" id="TIGR01766">
    <property type="entry name" value="IS200/IS605 family accessory protein TnpB-like domain"/>
    <property type="match status" value="1"/>
</dbReference>
<sequence length="504" mass="55929">MKTWKILRDCRLKGDGVHHAMLGIARLHNLGLVGWQARHTVTKSRSAPPKDQLRDSPWGGLASGTGDALRHRVRWPGMQSPHYCPANPGNSYARAGGREDGWLCAKSARVCEVLPRFGVVKLVVQVKLLPSPEQAAALEATLRACNRAADHVSRTAFATGIKDRNGLQKLVYADIKATFGLSAQPAVRVVKKVVDAYGALAASLQAGRPGGPGSKRYRKAVGSPVAFRPEAAQPFDDRCLSWQTDARTVSIWTVDGRMRGIRYTGSPDQLKTLAQYRKGESDLVQRAGKWFLIATCDIPDPEVHEPTDWIGVDRGIVNLATTSDGTNYQGRRLSRYRRWQARKRAELQAKATRSARRRLAGRARKEQRHATHVNHRISKEIVSVAQRTGRGIAVEQLDGIRDRARLRRDQRGTLSSWPFHQLGQHLVYKARKAGVPFLEVDAAYTSQRCPRCGHTERANRPDRDHFRCRRCGLAGPADHVAGVNVRNRARSAWVFVTTPVPAPA</sequence>
<keyword evidence="2" id="KW-0815">Transposition</keyword>
<evidence type="ECO:0000313" key="9">
    <source>
        <dbReference type="Proteomes" id="UP001500151"/>
    </source>
</evidence>
<gene>
    <name evidence="8" type="ORF">GCM10010307_39880</name>
</gene>
<feature type="region of interest" description="Disordered" evidence="5">
    <location>
        <begin position="41"/>
        <end position="61"/>
    </location>
</feature>
<evidence type="ECO:0000256" key="1">
    <source>
        <dbReference type="ARBA" id="ARBA00008761"/>
    </source>
</evidence>